<reference evidence="14" key="1">
    <citation type="submission" date="2021-01" db="UniProtKB">
        <authorList>
            <consortium name="EnsemblPlants"/>
        </authorList>
    </citation>
    <scope>IDENTIFICATION</scope>
</reference>
<dbReference type="Gramene" id="Kaladp1324s0036.1.v1.1">
    <property type="protein sequence ID" value="Kaladp1324s0036.1.v1.1.CDS.1"/>
    <property type="gene ID" value="Kaladp1324s0036.v1.1"/>
</dbReference>
<dbReference type="GO" id="GO:0005789">
    <property type="term" value="C:endoplasmic reticulum membrane"/>
    <property type="evidence" value="ECO:0007669"/>
    <property type="project" value="UniProtKB-SubCell"/>
</dbReference>
<dbReference type="InterPro" id="IPR001841">
    <property type="entry name" value="Znf_RING"/>
</dbReference>
<evidence type="ECO:0000256" key="11">
    <source>
        <dbReference type="RuleBase" id="RU369090"/>
    </source>
</evidence>
<accession>A0A7N0VNP4</accession>
<feature type="region of interest" description="Disordered" evidence="12">
    <location>
        <begin position="80"/>
        <end position="113"/>
    </location>
</feature>
<comment type="catalytic activity">
    <reaction evidence="1 11">
        <text>S-ubiquitinyl-[E2 ubiquitin-conjugating enzyme]-L-cysteine + [acceptor protein]-L-lysine = [E2 ubiquitin-conjugating enzyme]-L-cysteine + N(6)-ubiquitinyl-[acceptor protein]-L-lysine.</text>
        <dbReference type="EC" id="2.3.2.27"/>
    </reaction>
</comment>
<protein>
    <recommendedName>
        <fullName evidence="11">E3 ubiquitin-protein ligase RMA</fullName>
        <ecNumber evidence="11">2.3.2.27</ecNumber>
    </recommendedName>
    <alternativeName>
        <fullName evidence="11">Protein RING membrane-anchor</fullName>
    </alternativeName>
    <alternativeName>
        <fullName evidence="11">RING-type E3 ubiquitin transferase RMA</fullName>
    </alternativeName>
</protein>
<dbReference type="InterPro" id="IPR017907">
    <property type="entry name" value="Znf_RING_CS"/>
</dbReference>
<keyword evidence="9" id="KW-0472">Membrane</keyword>
<keyword evidence="15" id="KW-1185">Reference proteome</keyword>
<evidence type="ECO:0000256" key="6">
    <source>
        <dbReference type="ARBA" id="ARBA00022771"/>
    </source>
</evidence>
<dbReference type="PROSITE" id="PS00518">
    <property type="entry name" value="ZF_RING_1"/>
    <property type="match status" value="1"/>
</dbReference>
<evidence type="ECO:0000256" key="2">
    <source>
        <dbReference type="ARBA" id="ARBA00004308"/>
    </source>
</evidence>
<dbReference type="AlphaFoldDB" id="A0A7N0VNP4"/>
<feature type="domain" description="RING-type" evidence="13">
    <location>
        <begin position="25"/>
        <end position="63"/>
    </location>
</feature>
<dbReference type="Gene3D" id="3.30.40.10">
    <property type="entry name" value="Zinc/RING finger domain, C3HC4 (zinc finger)"/>
    <property type="match status" value="1"/>
</dbReference>
<evidence type="ECO:0000256" key="12">
    <source>
        <dbReference type="SAM" id="MobiDB-lite"/>
    </source>
</evidence>
<dbReference type="Pfam" id="PF13639">
    <property type="entry name" value="zf-RING_2"/>
    <property type="match status" value="1"/>
</dbReference>
<evidence type="ECO:0000256" key="8">
    <source>
        <dbReference type="ARBA" id="ARBA00022833"/>
    </source>
</evidence>
<keyword evidence="6 10" id="KW-0863">Zinc-finger</keyword>
<evidence type="ECO:0000256" key="3">
    <source>
        <dbReference type="ARBA" id="ARBA00004906"/>
    </source>
</evidence>
<evidence type="ECO:0000256" key="4">
    <source>
        <dbReference type="ARBA" id="ARBA00022679"/>
    </source>
</evidence>
<evidence type="ECO:0000256" key="5">
    <source>
        <dbReference type="ARBA" id="ARBA00022723"/>
    </source>
</evidence>
<dbReference type="Proteomes" id="UP000594263">
    <property type="component" value="Unplaced"/>
</dbReference>
<evidence type="ECO:0000259" key="13">
    <source>
        <dbReference type="PROSITE" id="PS50089"/>
    </source>
</evidence>
<comment type="subcellular location">
    <subcellularLocation>
        <location evidence="2">Endomembrane system</location>
    </subcellularLocation>
    <subcellularLocation>
        <location evidence="11">Endoplasmic reticulum membrane</location>
        <topology evidence="11">Single-pass type IV membrane protein</topology>
    </subcellularLocation>
</comment>
<evidence type="ECO:0000256" key="7">
    <source>
        <dbReference type="ARBA" id="ARBA00022786"/>
    </source>
</evidence>
<keyword evidence="8 11" id="KW-0862">Zinc</keyword>
<evidence type="ECO:0000256" key="10">
    <source>
        <dbReference type="PROSITE-ProRule" id="PRU00175"/>
    </source>
</evidence>
<dbReference type="SMART" id="SM00184">
    <property type="entry name" value="RING"/>
    <property type="match status" value="1"/>
</dbReference>
<dbReference type="InterPro" id="IPR045103">
    <property type="entry name" value="RNF5/RNF185-like"/>
</dbReference>
<evidence type="ECO:0000256" key="1">
    <source>
        <dbReference type="ARBA" id="ARBA00000900"/>
    </source>
</evidence>
<proteinExistence type="predicted"/>
<keyword evidence="4 11" id="KW-0808">Transferase</keyword>
<dbReference type="EC" id="2.3.2.27" evidence="11"/>
<dbReference type="PROSITE" id="PS50089">
    <property type="entry name" value="ZF_RING_2"/>
    <property type="match status" value="1"/>
</dbReference>
<comment type="function">
    <text evidence="11">E3 ubiquitin-protein ligase.</text>
</comment>
<dbReference type="EnsemblPlants" id="Kaladp1324s0036.1.v1.1">
    <property type="protein sequence ID" value="Kaladp1324s0036.1.v1.1.CDS.1"/>
    <property type="gene ID" value="Kaladp1324s0036.v1.1"/>
</dbReference>
<name>A0A7N0VNP4_KALFE</name>
<evidence type="ECO:0000313" key="15">
    <source>
        <dbReference type="Proteomes" id="UP000594263"/>
    </source>
</evidence>
<keyword evidence="11" id="KW-0256">Endoplasmic reticulum</keyword>
<keyword evidence="5 11" id="KW-0479">Metal-binding</keyword>
<dbReference type="SUPFAM" id="SSF57850">
    <property type="entry name" value="RING/U-box"/>
    <property type="match status" value="1"/>
</dbReference>
<dbReference type="GO" id="GO:0008270">
    <property type="term" value="F:zinc ion binding"/>
    <property type="evidence" value="ECO:0007669"/>
    <property type="project" value="UniProtKB-KW"/>
</dbReference>
<evidence type="ECO:0000256" key="9">
    <source>
        <dbReference type="ARBA" id="ARBA00023136"/>
    </source>
</evidence>
<comment type="domain">
    <text evidence="11">The RING-type zinc finger domain is responsible for E3 ligase activity.</text>
</comment>
<organism evidence="14 15">
    <name type="scientific">Kalanchoe fedtschenkoi</name>
    <name type="common">Lavender scallops</name>
    <name type="synonym">South American air plant</name>
    <dbReference type="NCBI Taxonomy" id="63787"/>
    <lineage>
        <taxon>Eukaryota</taxon>
        <taxon>Viridiplantae</taxon>
        <taxon>Streptophyta</taxon>
        <taxon>Embryophyta</taxon>
        <taxon>Tracheophyta</taxon>
        <taxon>Spermatophyta</taxon>
        <taxon>Magnoliopsida</taxon>
        <taxon>eudicotyledons</taxon>
        <taxon>Gunneridae</taxon>
        <taxon>Pentapetalae</taxon>
        <taxon>Saxifragales</taxon>
        <taxon>Crassulaceae</taxon>
        <taxon>Kalanchoe</taxon>
    </lineage>
</organism>
<comment type="pathway">
    <text evidence="3 11">Protein modification; protein ubiquitination.</text>
</comment>
<sequence>MLPHQIFQQARLKQQQASSAAQFDCNICLSQAKDPVVTCCGHLYCWPCLYPWVKRTSSCAVCRSMLRPDRVFPIYGANADDQLGDEGSSSVSNSRAPRRPPGRRYSSLSDRED</sequence>
<evidence type="ECO:0000313" key="14">
    <source>
        <dbReference type="EnsemblPlants" id="Kaladp1324s0036.1.v1.1.CDS.1"/>
    </source>
</evidence>
<keyword evidence="7 11" id="KW-0833">Ubl conjugation pathway</keyword>
<dbReference type="GO" id="GO:0006511">
    <property type="term" value="P:ubiquitin-dependent protein catabolic process"/>
    <property type="evidence" value="ECO:0007669"/>
    <property type="project" value="UniProtKB-UniRule"/>
</dbReference>
<dbReference type="OMA" id="HHESNFF"/>
<dbReference type="InterPro" id="IPR013083">
    <property type="entry name" value="Znf_RING/FYVE/PHD"/>
</dbReference>
<dbReference type="GO" id="GO:0061630">
    <property type="term" value="F:ubiquitin protein ligase activity"/>
    <property type="evidence" value="ECO:0007669"/>
    <property type="project" value="UniProtKB-UniRule"/>
</dbReference>
<dbReference type="PANTHER" id="PTHR12313">
    <property type="entry name" value="E3 UBIQUITIN-PROTEIN LIGASE RNF5-RELATED"/>
    <property type="match status" value="1"/>
</dbReference>
<dbReference type="UniPathway" id="UPA00143"/>
<dbReference type="GO" id="GO:0016567">
    <property type="term" value="P:protein ubiquitination"/>
    <property type="evidence" value="ECO:0007669"/>
    <property type="project" value="UniProtKB-UniPathway"/>
</dbReference>